<protein>
    <submittedName>
        <fullName evidence="5">Site-specific recombinase, phage integrase family</fullName>
    </submittedName>
</protein>
<dbReference type="Gene3D" id="1.10.150.130">
    <property type="match status" value="1"/>
</dbReference>
<dbReference type="InterPro" id="IPR002104">
    <property type="entry name" value="Integrase_catalytic"/>
</dbReference>
<evidence type="ECO:0000313" key="5">
    <source>
        <dbReference type="EMBL" id="AAZ97761.1"/>
    </source>
</evidence>
<sequence length="352" mass="39697">MATIRKRGELQWQAIVKRKGYPLQSKTWNTRKEAEAWARQIESEMDRGVFVSRAEVERTTLQDLIGRYRIEVLPNKRGKHFGPALRVLEQHLGKYSLAALSPKLIAGFRDKRTKAGLSASTVKKEINLLSKLIDLAGKEWGVALPANPCAMVSRPVEKNARDRRLQPEEEKYLLTACEQHVALLSRFALETAARLGELLALRWADVDTTKRVMVIRGIDERGTKSGDALRAVPLSPAAVSVLDELKKLPRGIDGRVFYWWKASDSFSKTWGRALTRAHASYIADCEKAGGEPDQAFLIDLRFHDLRHEATSRLFEKGVFDSMEVASITGHKTLAMLKRYTHLRAEDLAKKLG</sequence>
<dbReference type="KEGG" id="tbd:Tbd_1808"/>
<evidence type="ECO:0000256" key="1">
    <source>
        <dbReference type="ARBA" id="ARBA00022908"/>
    </source>
</evidence>
<dbReference type="Pfam" id="PF00589">
    <property type="entry name" value="Phage_integrase"/>
    <property type="match status" value="1"/>
</dbReference>
<dbReference type="SUPFAM" id="SSF56349">
    <property type="entry name" value="DNA breaking-rejoining enzymes"/>
    <property type="match status" value="1"/>
</dbReference>
<dbReference type="InterPro" id="IPR050090">
    <property type="entry name" value="Tyrosine_recombinase_XerCD"/>
</dbReference>
<dbReference type="CDD" id="cd00796">
    <property type="entry name" value="INT_Rci_Hp1_C"/>
    <property type="match status" value="1"/>
</dbReference>
<dbReference type="RefSeq" id="WP_011312320.1">
    <property type="nucleotide sequence ID" value="NC_007404.1"/>
</dbReference>
<name>Q3SHX2_THIDA</name>
<feature type="domain" description="Tyr recombinase" evidence="4">
    <location>
        <begin position="160"/>
        <end position="352"/>
    </location>
</feature>
<dbReference type="eggNOG" id="COG0582">
    <property type="taxonomic scope" value="Bacteria"/>
</dbReference>
<dbReference type="GO" id="GO:0003677">
    <property type="term" value="F:DNA binding"/>
    <property type="evidence" value="ECO:0007669"/>
    <property type="project" value="UniProtKB-KW"/>
</dbReference>
<keyword evidence="6" id="KW-1185">Reference proteome</keyword>
<keyword evidence="1" id="KW-0229">DNA integration</keyword>
<keyword evidence="3" id="KW-0233">DNA recombination</keyword>
<reference evidence="5 6" key="1">
    <citation type="journal article" date="2006" name="J. Bacteriol.">
        <title>The genome sequence of the obligately chemolithoautotrophic, facultatively anaerobic bacterium Thiobacillus denitrificans.</title>
        <authorList>
            <person name="Beller H.R."/>
            <person name="Chain P.S."/>
            <person name="Letain T.E."/>
            <person name="Chakicherla A."/>
            <person name="Larimer F.W."/>
            <person name="Richardson P.M."/>
            <person name="Coleman M.A."/>
            <person name="Wood A.P."/>
            <person name="Kelly D.P."/>
        </authorList>
    </citation>
    <scope>NUCLEOTIDE SEQUENCE [LARGE SCALE GENOMIC DNA]</scope>
    <source>
        <strain evidence="5 6">ATCC 25259</strain>
    </source>
</reference>
<proteinExistence type="predicted"/>
<organism evidence="5 6">
    <name type="scientific">Thiobacillus denitrificans (strain ATCC 25259 / T1)</name>
    <dbReference type="NCBI Taxonomy" id="292415"/>
    <lineage>
        <taxon>Bacteria</taxon>
        <taxon>Pseudomonadati</taxon>
        <taxon>Pseudomonadota</taxon>
        <taxon>Betaproteobacteria</taxon>
        <taxon>Nitrosomonadales</taxon>
        <taxon>Thiobacillaceae</taxon>
        <taxon>Thiobacillus</taxon>
    </lineage>
</organism>
<dbReference type="HOGENOM" id="CLU_027562_32_1_4"/>
<dbReference type="InterPro" id="IPR013762">
    <property type="entry name" value="Integrase-like_cat_sf"/>
</dbReference>
<evidence type="ECO:0000259" key="4">
    <source>
        <dbReference type="PROSITE" id="PS51898"/>
    </source>
</evidence>
<accession>Q3SHX2</accession>
<dbReference type="GO" id="GO:0015074">
    <property type="term" value="P:DNA integration"/>
    <property type="evidence" value="ECO:0007669"/>
    <property type="project" value="UniProtKB-KW"/>
</dbReference>
<dbReference type="AlphaFoldDB" id="Q3SHX2"/>
<dbReference type="EMBL" id="CP000116">
    <property type="protein sequence ID" value="AAZ97761.1"/>
    <property type="molecule type" value="Genomic_DNA"/>
</dbReference>
<dbReference type="STRING" id="292415.Tbd_1808"/>
<dbReference type="PROSITE" id="PS51898">
    <property type="entry name" value="TYR_RECOMBINASE"/>
    <property type="match status" value="1"/>
</dbReference>
<evidence type="ECO:0000256" key="2">
    <source>
        <dbReference type="ARBA" id="ARBA00023125"/>
    </source>
</evidence>
<gene>
    <name evidence="5" type="ordered locus">Tbd_1808</name>
</gene>
<dbReference type="Gene3D" id="1.10.443.10">
    <property type="entry name" value="Intergrase catalytic core"/>
    <property type="match status" value="1"/>
</dbReference>
<dbReference type="OrthoDB" id="662444at2"/>
<dbReference type="InterPro" id="IPR010998">
    <property type="entry name" value="Integrase_recombinase_N"/>
</dbReference>
<dbReference type="PANTHER" id="PTHR30349">
    <property type="entry name" value="PHAGE INTEGRASE-RELATED"/>
    <property type="match status" value="1"/>
</dbReference>
<dbReference type="Proteomes" id="UP000008291">
    <property type="component" value="Chromosome"/>
</dbReference>
<dbReference type="InterPro" id="IPR011010">
    <property type="entry name" value="DNA_brk_join_enz"/>
</dbReference>
<keyword evidence="2" id="KW-0238">DNA-binding</keyword>
<evidence type="ECO:0000313" key="6">
    <source>
        <dbReference type="Proteomes" id="UP000008291"/>
    </source>
</evidence>
<dbReference type="GO" id="GO:0006310">
    <property type="term" value="P:DNA recombination"/>
    <property type="evidence" value="ECO:0007669"/>
    <property type="project" value="UniProtKB-KW"/>
</dbReference>
<evidence type="ECO:0000256" key="3">
    <source>
        <dbReference type="ARBA" id="ARBA00023172"/>
    </source>
</evidence>
<dbReference type="PANTHER" id="PTHR30349:SF94">
    <property type="entry name" value="INTEGRASE_RECOMBINASE HI_1414-RELATED"/>
    <property type="match status" value="1"/>
</dbReference>